<proteinExistence type="predicted"/>
<dbReference type="Gene3D" id="3.60.15.10">
    <property type="entry name" value="Ribonuclease Z/Hydroxyacylglutathione hydrolase-like"/>
    <property type="match status" value="1"/>
</dbReference>
<dbReference type="EMBL" id="JBDIML010000004">
    <property type="protein sequence ID" value="MEN2768269.1"/>
    <property type="molecule type" value="Genomic_DNA"/>
</dbReference>
<organism evidence="3 4">
    <name type="scientific">Ornithinibacillus xuwenensis</name>
    <dbReference type="NCBI Taxonomy" id="3144668"/>
    <lineage>
        <taxon>Bacteria</taxon>
        <taxon>Bacillati</taxon>
        <taxon>Bacillota</taxon>
        <taxon>Bacilli</taxon>
        <taxon>Bacillales</taxon>
        <taxon>Bacillaceae</taxon>
        <taxon>Ornithinibacillus</taxon>
    </lineage>
</organism>
<dbReference type="Pfam" id="PF00753">
    <property type="entry name" value="Lactamase_B"/>
    <property type="match status" value="1"/>
</dbReference>
<sequence>MLQYRRLIAMMLMLFLVFAALDRTPAYSQPHPKMDVHFINVGQGDSIFIQTPNHKNILIDGGPPKAGKKVVRYLKDLGIKKLHLMIATHPDRDHIGGLPAVMKEFDVERIIDSGKLHVTRAYASYMNQIRKQEIPVTIAKAGKNITIDSLLDFRILNAYGKSKNNNQSSIALKLSYNDVDFLFLGDIEDEQEKKIAKKYDVRAEIIKIAHHGSKTSSSSKFLEEVDPNIAVITYSKYNDYGHPVNRVIQKLFDIHAQIYSTAVYGDLVIHTEGENYYIFPQKSPLDGILESTG</sequence>
<gene>
    <name evidence="3" type="ORF">ABC228_13895</name>
</gene>
<feature type="chain" id="PRO_5045926377" evidence="1">
    <location>
        <begin position="20"/>
        <end position="293"/>
    </location>
</feature>
<dbReference type="InterPro" id="IPR035681">
    <property type="entry name" value="ComA-like_MBL"/>
</dbReference>
<reference evidence="3 4" key="1">
    <citation type="submission" date="2024-05" db="EMBL/GenBank/DDBJ databases">
        <authorList>
            <person name="Haq I."/>
            <person name="Ullah Z."/>
            <person name="Ahmad R."/>
            <person name="Li M."/>
            <person name="Tong Y."/>
        </authorList>
    </citation>
    <scope>NUCLEOTIDE SEQUENCE [LARGE SCALE GENOMIC DNA]</scope>
    <source>
        <strain evidence="3 4">16A2E</strain>
    </source>
</reference>
<accession>A0ABU9XJ28</accession>
<keyword evidence="4" id="KW-1185">Reference proteome</keyword>
<feature type="signal peptide" evidence="1">
    <location>
        <begin position="1"/>
        <end position="19"/>
    </location>
</feature>
<dbReference type="SMART" id="SM00849">
    <property type="entry name" value="Lactamase_B"/>
    <property type="match status" value="1"/>
</dbReference>
<protein>
    <submittedName>
        <fullName evidence="3">ComEC/Rec2 family competence protein</fullName>
    </submittedName>
</protein>
<dbReference type="PANTHER" id="PTHR30619">
    <property type="entry name" value="DNA INTERNALIZATION/COMPETENCE PROTEIN COMEC/REC2"/>
    <property type="match status" value="1"/>
</dbReference>
<evidence type="ECO:0000256" key="1">
    <source>
        <dbReference type="SAM" id="SignalP"/>
    </source>
</evidence>
<dbReference type="Proteomes" id="UP001444625">
    <property type="component" value="Unassembled WGS sequence"/>
</dbReference>
<evidence type="ECO:0000259" key="2">
    <source>
        <dbReference type="SMART" id="SM00849"/>
    </source>
</evidence>
<dbReference type="PANTHER" id="PTHR30619:SF7">
    <property type="entry name" value="BETA-LACTAMASE DOMAIN PROTEIN"/>
    <property type="match status" value="1"/>
</dbReference>
<dbReference type="CDD" id="cd07731">
    <property type="entry name" value="ComA-like_MBL-fold"/>
    <property type="match status" value="1"/>
</dbReference>
<comment type="caution">
    <text evidence="3">The sequence shown here is derived from an EMBL/GenBank/DDBJ whole genome shotgun (WGS) entry which is preliminary data.</text>
</comment>
<feature type="domain" description="Metallo-beta-lactamase" evidence="2">
    <location>
        <begin position="43"/>
        <end position="236"/>
    </location>
</feature>
<name>A0ABU9XJ28_9BACI</name>
<evidence type="ECO:0000313" key="4">
    <source>
        <dbReference type="Proteomes" id="UP001444625"/>
    </source>
</evidence>
<evidence type="ECO:0000313" key="3">
    <source>
        <dbReference type="EMBL" id="MEN2768269.1"/>
    </source>
</evidence>
<keyword evidence="1" id="KW-0732">Signal</keyword>
<dbReference type="InterPro" id="IPR001279">
    <property type="entry name" value="Metallo-B-lactamas"/>
</dbReference>
<dbReference type="InterPro" id="IPR036866">
    <property type="entry name" value="RibonucZ/Hydroxyglut_hydro"/>
</dbReference>
<dbReference type="RefSeq" id="WP_345825747.1">
    <property type="nucleotide sequence ID" value="NZ_JBDIML010000004.1"/>
</dbReference>
<dbReference type="InterPro" id="IPR052159">
    <property type="entry name" value="Competence_DNA_uptake"/>
</dbReference>
<dbReference type="SUPFAM" id="SSF56281">
    <property type="entry name" value="Metallo-hydrolase/oxidoreductase"/>
    <property type="match status" value="1"/>
</dbReference>